<accession>A0A1D3D883</accession>
<name>A0A1D3D883_9EIME</name>
<sequence>MLSKQRRFKKNALRGMLSFSVPQLAGVALSHSTPPSNSQVALASSFVAPLPIPGIRRAPRTPTLSTDSKFNTYVRVVLTLARAWEGALLLRVV</sequence>
<dbReference type="AlphaFoldDB" id="A0A1D3D883"/>
<dbReference type="EMBL" id="JROU02000316">
    <property type="protein sequence ID" value="OEH79654.1"/>
    <property type="molecule type" value="Genomic_DNA"/>
</dbReference>
<comment type="caution">
    <text evidence="1">The sequence shown here is derived from an EMBL/GenBank/DDBJ whole genome shotgun (WGS) entry which is preliminary data.</text>
</comment>
<organism evidence="1 2">
    <name type="scientific">Cyclospora cayetanensis</name>
    <dbReference type="NCBI Taxonomy" id="88456"/>
    <lineage>
        <taxon>Eukaryota</taxon>
        <taxon>Sar</taxon>
        <taxon>Alveolata</taxon>
        <taxon>Apicomplexa</taxon>
        <taxon>Conoidasida</taxon>
        <taxon>Coccidia</taxon>
        <taxon>Eucoccidiorida</taxon>
        <taxon>Eimeriorina</taxon>
        <taxon>Eimeriidae</taxon>
        <taxon>Cyclospora</taxon>
    </lineage>
</organism>
<keyword evidence="2" id="KW-1185">Reference proteome</keyword>
<reference evidence="1 2" key="1">
    <citation type="journal article" date="2016" name="BMC Genomics">
        <title>Comparative genomics reveals Cyclospora cayetanensis possesses coccidia-like metabolism and invasion components but unique surface antigens.</title>
        <authorList>
            <person name="Liu S."/>
            <person name="Wang L."/>
            <person name="Zheng H."/>
            <person name="Xu Z."/>
            <person name="Roellig D.M."/>
            <person name="Li N."/>
            <person name="Frace M.A."/>
            <person name="Tang K."/>
            <person name="Arrowood M.J."/>
            <person name="Moss D.M."/>
            <person name="Zhang L."/>
            <person name="Feng Y."/>
            <person name="Xiao L."/>
        </authorList>
    </citation>
    <scope>NUCLEOTIDE SEQUENCE [LARGE SCALE GENOMIC DNA]</scope>
    <source>
        <strain evidence="1 2">CHN_HEN01</strain>
    </source>
</reference>
<protein>
    <submittedName>
        <fullName evidence="1">Uncharacterized protein</fullName>
    </submittedName>
</protein>
<gene>
    <name evidence="1" type="ORF">cyc_00793</name>
</gene>
<dbReference type="VEuPathDB" id="ToxoDB:cyc_00793"/>
<dbReference type="InParanoid" id="A0A1D3D883"/>
<dbReference type="Proteomes" id="UP000095192">
    <property type="component" value="Unassembled WGS sequence"/>
</dbReference>
<evidence type="ECO:0000313" key="2">
    <source>
        <dbReference type="Proteomes" id="UP000095192"/>
    </source>
</evidence>
<evidence type="ECO:0000313" key="1">
    <source>
        <dbReference type="EMBL" id="OEH79654.1"/>
    </source>
</evidence>
<proteinExistence type="predicted"/>